<protein>
    <recommendedName>
        <fullName evidence="4">Permease</fullName>
    </recommendedName>
</protein>
<feature type="transmembrane region" description="Helical" evidence="1">
    <location>
        <begin position="122"/>
        <end position="145"/>
    </location>
</feature>
<feature type="transmembrane region" description="Helical" evidence="1">
    <location>
        <begin position="59"/>
        <end position="84"/>
    </location>
</feature>
<gene>
    <name evidence="2" type="ORF">NDK43_03630</name>
</gene>
<dbReference type="Proteomes" id="UP001523262">
    <property type="component" value="Unassembled WGS sequence"/>
</dbReference>
<reference evidence="2 3" key="1">
    <citation type="submission" date="2022-06" db="EMBL/GenBank/DDBJ databases">
        <authorList>
            <person name="Jeon C.O."/>
        </authorList>
    </citation>
    <scope>NUCLEOTIDE SEQUENCE [LARGE SCALE GENOMIC DNA]</scope>
    <source>
        <strain evidence="2 3">KCTC 13943</strain>
    </source>
</reference>
<sequence length="185" mass="22282">MENFQKIDKTYDYLRKLWFDYWTQEVVFTYQWWIEMFVVIFSLFLWWRFVDKTRLKEITLVGLITAGIAFILDQIGTSLGLWIYPYTLTPLERDEFAPADLSIVPFIYTMIYQRFPTWIKYILATIAYAFLAAYIGENIFQWLGIYKIKKWNHLSSVPFYILIGIFVKVVLQKFNSIESHSKDKE</sequence>
<accession>A0ABT0W5Q1</accession>
<feature type="transmembrane region" description="Helical" evidence="1">
    <location>
        <begin position="151"/>
        <end position="171"/>
    </location>
</feature>
<organism evidence="2 3">
    <name type="scientific">Neobacillus pocheonensis</name>
    <dbReference type="NCBI Taxonomy" id="363869"/>
    <lineage>
        <taxon>Bacteria</taxon>
        <taxon>Bacillati</taxon>
        <taxon>Bacillota</taxon>
        <taxon>Bacilli</taxon>
        <taxon>Bacillales</taxon>
        <taxon>Bacillaceae</taxon>
        <taxon>Neobacillus</taxon>
    </lineage>
</organism>
<evidence type="ECO:0000256" key="1">
    <source>
        <dbReference type="SAM" id="Phobius"/>
    </source>
</evidence>
<feature type="transmembrane region" description="Helical" evidence="1">
    <location>
        <begin position="30"/>
        <end position="47"/>
    </location>
</feature>
<keyword evidence="1" id="KW-0812">Transmembrane</keyword>
<name>A0ABT0W5Q1_9BACI</name>
<keyword evidence="1" id="KW-1133">Transmembrane helix</keyword>
<evidence type="ECO:0000313" key="3">
    <source>
        <dbReference type="Proteomes" id="UP001523262"/>
    </source>
</evidence>
<evidence type="ECO:0008006" key="4">
    <source>
        <dbReference type="Google" id="ProtNLM"/>
    </source>
</evidence>
<keyword evidence="3" id="KW-1185">Reference proteome</keyword>
<dbReference type="NCBIfam" id="NF041644">
    <property type="entry name" value="CBO0543_fam"/>
    <property type="match status" value="1"/>
</dbReference>
<dbReference type="InterPro" id="IPR048147">
    <property type="entry name" value="CBO0543-like"/>
</dbReference>
<evidence type="ECO:0000313" key="2">
    <source>
        <dbReference type="EMBL" id="MCM2531659.1"/>
    </source>
</evidence>
<proteinExistence type="predicted"/>
<dbReference type="EMBL" id="JAMQCR010000001">
    <property type="protein sequence ID" value="MCM2531659.1"/>
    <property type="molecule type" value="Genomic_DNA"/>
</dbReference>
<comment type="caution">
    <text evidence="2">The sequence shown here is derived from an EMBL/GenBank/DDBJ whole genome shotgun (WGS) entry which is preliminary data.</text>
</comment>
<keyword evidence="1" id="KW-0472">Membrane</keyword>